<feature type="compositionally biased region" description="Polar residues" evidence="1">
    <location>
        <begin position="195"/>
        <end position="208"/>
    </location>
</feature>
<keyword evidence="3" id="KW-1185">Reference proteome</keyword>
<gene>
    <name evidence="2" type="ORF">PACLA_8A031602</name>
</gene>
<protein>
    <submittedName>
        <fullName evidence="2">Uncharacterized protein</fullName>
    </submittedName>
</protein>
<dbReference type="PANTHER" id="PTHR47331">
    <property type="entry name" value="PHD-TYPE DOMAIN-CONTAINING PROTEIN"/>
    <property type="match status" value="1"/>
</dbReference>
<dbReference type="Proteomes" id="UP001152795">
    <property type="component" value="Unassembled WGS sequence"/>
</dbReference>
<evidence type="ECO:0000313" key="2">
    <source>
        <dbReference type="EMBL" id="CAB4024055.1"/>
    </source>
</evidence>
<evidence type="ECO:0000313" key="3">
    <source>
        <dbReference type="Proteomes" id="UP001152795"/>
    </source>
</evidence>
<feature type="region of interest" description="Disordered" evidence="1">
    <location>
        <begin position="192"/>
        <end position="248"/>
    </location>
</feature>
<dbReference type="Pfam" id="PF03564">
    <property type="entry name" value="DUF1759"/>
    <property type="match status" value="1"/>
</dbReference>
<dbReference type="EMBL" id="CACRXK020012817">
    <property type="protein sequence ID" value="CAB4024055.1"/>
    <property type="molecule type" value="Genomic_DNA"/>
</dbReference>
<feature type="region of interest" description="Disordered" evidence="1">
    <location>
        <begin position="453"/>
        <end position="487"/>
    </location>
</feature>
<accession>A0A6S7IXA1</accession>
<feature type="compositionally biased region" description="Basic and acidic residues" evidence="1">
    <location>
        <begin position="587"/>
        <end position="597"/>
    </location>
</feature>
<comment type="caution">
    <text evidence="2">The sequence shown here is derived from an EMBL/GenBank/DDBJ whole genome shotgun (WGS) entry which is preliminary data.</text>
</comment>
<name>A0A6S7IXA1_PARCT</name>
<organism evidence="2 3">
    <name type="scientific">Paramuricea clavata</name>
    <name type="common">Red gorgonian</name>
    <name type="synonym">Violescent sea-whip</name>
    <dbReference type="NCBI Taxonomy" id="317549"/>
    <lineage>
        <taxon>Eukaryota</taxon>
        <taxon>Metazoa</taxon>
        <taxon>Cnidaria</taxon>
        <taxon>Anthozoa</taxon>
        <taxon>Octocorallia</taxon>
        <taxon>Malacalcyonacea</taxon>
        <taxon>Plexauridae</taxon>
        <taxon>Paramuricea</taxon>
    </lineage>
</organism>
<evidence type="ECO:0000256" key="1">
    <source>
        <dbReference type="SAM" id="MobiDB-lite"/>
    </source>
</evidence>
<feature type="compositionally biased region" description="Basic and acidic residues" evidence="1">
    <location>
        <begin position="462"/>
        <end position="479"/>
    </location>
</feature>
<feature type="region of interest" description="Disordered" evidence="1">
    <location>
        <begin position="578"/>
        <end position="597"/>
    </location>
</feature>
<reference evidence="2" key="1">
    <citation type="submission" date="2020-04" db="EMBL/GenBank/DDBJ databases">
        <authorList>
            <person name="Alioto T."/>
            <person name="Alioto T."/>
            <person name="Gomez Garrido J."/>
        </authorList>
    </citation>
    <scope>NUCLEOTIDE SEQUENCE</scope>
    <source>
        <strain evidence="2">A484AB</strain>
    </source>
</reference>
<dbReference type="OrthoDB" id="7635474at2759"/>
<dbReference type="InterPro" id="IPR005312">
    <property type="entry name" value="DUF1759"/>
</dbReference>
<proteinExistence type="predicted"/>
<feature type="compositionally biased region" description="Polar residues" evidence="1">
    <location>
        <begin position="239"/>
        <end position="248"/>
    </location>
</feature>
<dbReference type="PANTHER" id="PTHR47331:SF5">
    <property type="entry name" value="RIBONUCLEASE H"/>
    <property type="match status" value="1"/>
</dbReference>
<dbReference type="AlphaFoldDB" id="A0A6S7IXA1"/>
<sequence length="597" mass="68884">MEGISEKDILHEIPVTELIKIDATIAPVERLKSLTKTLNENNPDYTNKNWLTTRSQVRKNITAAKVRLQQMLDLGSEELNLYTEKLKEVYSRAAREIWKETAYTCVIRRKLQDADAVAEDEKNRRAVYTKQENVLVDVQRFLEATKNRIPILYKDFDLKETEKEKDARTRDRMEEELVTMRAKVDELNRTLGTVAAQSTPLRQNPTPNRTEEHGGTRRKQKQRVAESDSDSEGERRANRNPQPAESSMSMATLVQALAGENANMAAREKLPVFDGTVANWDSFWQQFTALVDNNPTIPTIIKFNRLSLSLKGPPLRALQKFRFEESSYELVKKALVTRFGKPRKVVIEMARQVKDHPQVSEQDLGQLQGFVDLAGQMFYLMRDYEPQSVKYSMTSTMMIEDKLSQRCLLEWDTWCDRYEDRSGEPVPEKKRFELLIEFLGKYVERFRDTLTTNPSIVKQQKSRTEANKSGENRENRENGGGKPKTSLENFLTVPEAAEQARKREEPTKYKPKCIFCAAEHSSTRCKEKPTPEKACAIARKAGVCMNCLRDNHKTKECRSEKCGVDKCTFPHHKSLHIKNYKKKPKKAKPEERVDKPQ</sequence>